<dbReference type="EMBL" id="HG739204">
    <property type="protein sequence ID" value="CDP16316.1"/>
    <property type="molecule type" value="Genomic_DNA"/>
</dbReference>
<gene>
    <name evidence="2" type="ORF">GSCOC_T00018112001</name>
</gene>
<name>A0A068V6P1_COFCA</name>
<dbReference type="Proteomes" id="UP000295252">
    <property type="component" value="Chromosome III"/>
</dbReference>
<dbReference type="InParanoid" id="A0A068V6P1"/>
<organism evidence="2 3">
    <name type="scientific">Coffea canephora</name>
    <name type="common">Robusta coffee</name>
    <dbReference type="NCBI Taxonomy" id="49390"/>
    <lineage>
        <taxon>Eukaryota</taxon>
        <taxon>Viridiplantae</taxon>
        <taxon>Streptophyta</taxon>
        <taxon>Embryophyta</taxon>
        <taxon>Tracheophyta</taxon>
        <taxon>Spermatophyta</taxon>
        <taxon>Magnoliopsida</taxon>
        <taxon>eudicotyledons</taxon>
        <taxon>Gunneridae</taxon>
        <taxon>Pentapetalae</taxon>
        <taxon>asterids</taxon>
        <taxon>lamiids</taxon>
        <taxon>Gentianales</taxon>
        <taxon>Rubiaceae</taxon>
        <taxon>Ixoroideae</taxon>
        <taxon>Gardenieae complex</taxon>
        <taxon>Bertiereae - Coffeeae clade</taxon>
        <taxon>Coffeeae</taxon>
        <taxon>Coffea</taxon>
    </lineage>
</organism>
<keyword evidence="1" id="KW-0812">Transmembrane</keyword>
<sequence length="60" mass="6841">MLEFLHFLLDFLDLAVNCHPKISFFIFFTVAVVVAAEVVGHGSLSWLLLHLCLLNHGYIR</sequence>
<feature type="transmembrane region" description="Helical" evidence="1">
    <location>
        <begin position="22"/>
        <end position="54"/>
    </location>
</feature>
<evidence type="ECO:0000256" key="1">
    <source>
        <dbReference type="SAM" id="Phobius"/>
    </source>
</evidence>
<reference evidence="3" key="1">
    <citation type="journal article" date="2014" name="Science">
        <title>The coffee genome provides insight into the convergent evolution of caffeine biosynthesis.</title>
        <authorList>
            <person name="Denoeud F."/>
            <person name="Carretero-Paulet L."/>
            <person name="Dereeper A."/>
            <person name="Droc G."/>
            <person name="Guyot R."/>
            <person name="Pietrella M."/>
            <person name="Zheng C."/>
            <person name="Alberti A."/>
            <person name="Anthony F."/>
            <person name="Aprea G."/>
            <person name="Aury J.M."/>
            <person name="Bento P."/>
            <person name="Bernard M."/>
            <person name="Bocs S."/>
            <person name="Campa C."/>
            <person name="Cenci A."/>
            <person name="Combes M.C."/>
            <person name="Crouzillat D."/>
            <person name="Da Silva C."/>
            <person name="Daddiego L."/>
            <person name="De Bellis F."/>
            <person name="Dussert S."/>
            <person name="Garsmeur O."/>
            <person name="Gayraud T."/>
            <person name="Guignon V."/>
            <person name="Jahn K."/>
            <person name="Jamilloux V."/>
            <person name="Joet T."/>
            <person name="Labadie K."/>
            <person name="Lan T."/>
            <person name="Leclercq J."/>
            <person name="Lepelley M."/>
            <person name="Leroy T."/>
            <person name="Li L.T."/>
            <person name="Librado P."/>
            <person name="Lopez L."/>
            <person name="Munoz A."/>
            <person name="Noel B."/>
            <person name="Pallavicini A."/>
            <person name="Perrotta G."/>
            <person name="Poncet V."/>
            <person name="Pot D."/>
            <person name="Priyono X."/>
            <person name="Rigoreau M."/>
            <person name="Rouard M."/>
            <person name="Rozas J."/>
            <person name="Tranchant-Dubreuil C."/>
            <person name="VanBuren R."/>
            <person name="Zhang Q."/>
            <person name="Andrade A.C."/>
            <person name="Argout X."/>
            <person name="Bertrand B."/>
            <person name="de Kochko A."/>
            <person name="Graziosi G."/>
            <person name="Henry R.J."/>
            <person name="Jayarama X."/>
            <person name="Ming R."/>
            <person name="Nagai C."/>
            <person name="Rounsley S."/>
            <person name="Sankoff D."/>
            <person name="Giuliano G."/>
            <person name="Albert V.A."/>
            <person name="Wincker P."/>
            <person name="Lashermes P."/>
        </authorList>
    </citation>
    <scope>NUCLEOTIDE SEQUENCE [LARGE SCALE GENOMIC DNA]</scope>
    <source>
        <strain evidence="3">cv. DH200-94</strain>
    </source>
</reference>
<keyword evidence="1" id="KW-0472">Membrane</keyword>
<protein>
    <submittedName>
        <fullName evidence="2">Uncharacterized protein</fullName>
    </submittedName>
</protein>
<evidence type="ECO:0000313" key="2">
    <source>
        <dbReference type="EMBL" id="CDP16316.1"/>
    </source>
</evidence>
<accession>A0A068V6P1</accession>
<dbReference type="AlphaFoldDB" id="A0A068V6P1"/>
<dbReference type="Gramene" id="CDP16316">
    <property type="protein sequence ID" value="CDP16316"/>
    <property type="gene ID" value="GSCOC_T00018112001"/>
</dbReference>
<keyword evidence="1" id="KW-1133">Transmembrane helix</keyword>
<proteinExistence type="predicted"/>
<keyword evidence="3" id="KW-1185">Reference proteome</keyword>
<evidence type="ECO:0000313" key="3">
    <source>
        <dbReference type="Proteomes" id="UP000295252"/>
    </source>
</evidence>